<protein>
    <submittedName>
        <fullName evidence="3">Haloacid dehalogenase type II</fullName>
    </submittedName>
</protein>
<name>A0ABD5UA25_9EURY</name>
<dbReference type="InterPro" id="IPR006328">
    <property type="entry name" value="2-HAD"/>
</dbReference>
<gene>
    <name evidence="3" type="ORF">ACFQHK_06655</name>
</gene>
<dbReference type="InterPro" id="IPR023198">
    <property type="entry name" value="PGP-like_dom2"/>
</dbReference>
<dbReference type="Gene3D" id="3.40.50.1000">
    <property type="entry name" value="HAD superfamily/HAD-like"/>
    <property type="match status" value="1"/>
</dbReference>
<dbReference type="NCBIfam" id="TIGR01493">
    <property type="entry name" value="HAD-SF-IA-v2"/>
    <property type="match status" value="1"/>
</dbReference>
<accession>A0ABD5UA25</accession>
<evidence type="ECO:0000313" key="3">
    <source>
        <dbReference type="EMBL" id="MFC6836186.1"/>
    </source>
</evidence>
<dbReference type="InterPro" id="IPR036412">
    <property type="entry name" value="HAD-like_sf"/>
</dbReference>
<reference evidence="3 4" key="1">
    <citation type="journal article" date="2019" name="Int. J. Syst. Evol. Microbiol.">
        <title>The Global Catalogue of Microorganisms (GCM) 10K type strain sequencing project: providing services to taxonomists for standard genome sequencing and annotation.</title>
        <authorList>
            <consortium name="The Broad Institute Genomics Platform"/>
            <consortium name="The Broad Institute Genome Sequencing Center for Infectious Disease"/>
            <person name="Wu L."/>
            <person name="Ma J."/>
        </authorList>
    </citation>
    <scope>NUCLEOTIDE SEQUENCE [LARGE SCALE GENOMIC DNA]</scope>
    <source>
        <strain evidence="3 4">PSRA2</strain>
    </source>
</reference>
<organism evidence="3 4">
    <name type="scientific">Halomarina ordinaria</name>
    <dbReference type="NCBI Taxonomy" id="3033939"/>
    <lineage>
        <taxon>Archaea</taxon>
        <taxon>Methanobacteriati</taxon>
        <taxon>Methanobacteriota</taxon>
        <taxon>Stenosarchaea group</taxon>
        <taxon>Halobacteria</taxon>
        <taxon>Halobacteriales</taxon>
        <taxon>Natronomonadaceae</taxon>
        <taxon>Halomarina</taxon>
    </lineage>
</organism>
<dbReference type="AlphaFoldDB" id="A0ABD5UA25"/>
<evidence type="ECO:0000256" key="2">
    <source>
        <dbReference type="ARBA" id="ARBA00022801"/>
    </source>
</evidence>
<keyword evidence="4" id="KW-1185">Reference proteome</keyword>
<comment type="similarity">
    <text evidence="1">Belongs to the HAD-like hydrolase superfamily. S-2-haloalkanoic acid dehalogenase family.</text>
</comment>
<dbReference type="RefSeq" id="WP_304447879.1">
    <property type="nucleotide sequence ID" value="NZ_JARRAH010000001.1"/>
</dbReference>
<dbReference type="PANTHER" id="PTHR43316">
    <property type="entry name" value="HYDROLASE, HALOACID DELAHOGENASE-RELATED"/>
    <property type="match status" value="1"/>
</dbReference>
<dbReference type="InterPro" id="IPR006439">
    <property type="entry name" value="HAD-SF_hydro_IA"/>
</dbReference>
<dbReference type="Proteomes" id="UP001596406">
    <property type="component" value="Unassembled WGS sequence"/>
</dbReference>
<keyword evidence="2" id="KW-0378">Hydrolase</keyword>
<dbReference type="GO" id="GO:0016787">
    <property type="term" value="F:hydrolase activity"/>
    <property type="evidence" value="ECO:0007669"/>
    <property type="project" value="UniProtKB-KW"/>
</dbReference>
<dbReference type="SUPFAM" id="SSF56784">
    <property type="entry name" value="HAD-like"/>
    <property type="match status" value="1"/>
</dbReference>
<dbReference type="Pfam" id="PF00702">
    <property type="entry name" value="Hydrolase"/>
    <property type="match status" value="1"/>
</dbReference>
<dbReference type="EMBL" id="JBHSXM010000001">
    <property type="protein sequence ID" value="MFC6836186.1"/>
    <property type="molecule type" value="Genomic_DNA"/>
</dbReference>
<dbReference type="SFLD" id="SFLDG01129">
    <property type="entry name" value="C1.5:_HAD__Beta-PGM__Phosphata"/>
    <property type="match status" value="1"/>
</dbReference>
<dbReference type="Gene3D" id="1.10.150.240">
    <property type="entry name" value="Putative phosphatase, domain 2"/>
    <property type="match status" value="1"/>
</dbReference>
<dbReference type="SFLD" id="SFLDS00003">
    <property type="entry name" value="Haloacid_Dehalogenase"/>
    <property type="match status" value="1"/>
</dbReference>
<sequence>MSFDSSAIETVTVDSYGTLVDPSAVETALAEHVDQVESVSDLWRSRSLMYTMVSNFTDAYRPFYDMNRDALRFALESHGVTLPAETVEDVLSTYHDLDPFDDVRGGLEALTDAGYDVYVLSNGNPEMLESMVEAAAIEDVVADLISAHEIRTFKPDVDIYRHAAARTGTPIDAIAHVAGPTFDVQGAMHAGMQGVWIDRDRGPWDPSVERPDLVVETFFEFADEITS</sequence>
<comment type="caution">
    <text evidence="3">The sequence shown here is derived from an EMBL/GenBank/DDBJ whole genome shotgun (WGS) entry which is preliminary data.</text>
</comment>
<evidence type="ECO:0000313" key="4">
    <source>
        <dbReference type="Proteomes" id="UP001596406"/>
    </source>
</evidence>
<dbReference type="InterPro" id="IPR023214">
    <property type="entry name" value="HAD_sf"/>
</dbReference>
<proteinExistence type="inferred from homology"/>
<dbReference type="PRINTS" id="PR00413">
    <property type="entry name" value="HADHALOGNASE"/>
</dbReference>
<dbReference type="NCBIfam" id="TIGR01428">
    <property type="entry name" value="HAD_type_II"/>
    <property type="match status" value="1"/>
</dbReference>
<dbReference type="PANTHER" id="PTHR43316:SF3">
    <property type="entry name" value="HALOACID DEHALOGENASE, TYPE II (AFU_ORTHOLOGUE AFUA_2G07750)-RELATED"/>
    <property type="match status" value="1"/>
</dbReference>
<evidence type="ECO:0000256" key="1">
    <source>
        <dbReference type="ARBA" id="ARBA00008106"/>
    </source>
</evidence>
<dbReference type="InterPro" id="IPR051540">
    <property type="entry name" value="S-2-haloacid_dehalogenase"/>
</dbReference>